<dbReference type="EMBL" id="DS469691">
    <property type="protein sequence ID" value="EDO35703.1"/>
    <property type="molecule type" value="Genomic_DNA"/>
</dbReference>
<dbReference type="InParanoid" id="A7SKV1"/>
<dbReference type="InterPro" id="IPR026059">
    <property type="entry name" value="Rab3GAP2"/>
</dbReference>
<evidence type="ECO:0000259" key="1">
    <source>
        <dbReference type="Pfam" id="PF14655"/>
    </source>
</evidence>
<dbReference type="GO" id="GO:0005886">
    <property type="term" value="C:plasma membrane"/>
    <property type="evidence" value="ECO:0000318"/>
    <property type="project" value="GO_Central"/>
</dbReference>
<dbReference type="InterPro" id="IPR032839">
    <property type="entry name" value="RAB3GAP_N"/>
</dbReference>
<accession>A7SKV1</accession>
<feature type="non-terminal residue" evidence="2">
    <location>
        <position position="575"/>
    </location>
</feature>
<dbReference type="OMA" id="DWTCIIA"/>
<proteinExistence type="predicted"/>
<dbReference type="GO" id="GO:0031267">
    <property type="term" value="F:small GTPase binding"/>
    <property type="evidence" value="ECO:0000318"/>
    <property type="project" value="GO_Central"/>
</dbReference>
<dbReference type="HOGENOM" id="CLU_560912_0_0_1"/>
<dbReference type="GO" id="GO:0097051">
    <property type="term" value="P:establishment of protein localization to endoplasmic reticulum membrane"/>
    <property type="evidence" value="ECO:0000318"/>
    <property type="project" value="GO_Central"/>
</dbReference>
<dbReference type="GO" id="GO:0016236">
    <property type="term" value="P:macroautophagy"/>
    <property type="evidence" value="ECO:0000318"/>
    <property type="project" value="GO_Central"/>
</dbReference>
<keyword evidence="3" id="KW-1185">Reference proteome</keyword>
<feature type="domain" description="Rab3-GAP regulatory subunit N-terminal" evidence="1">
    <location>
        <begin position="12"/>
        <end position="434"/>
    </location>
</feature>
<sequence length="575" mass="63187">EPESKTNLNSSWLQDCCISLSPSNDTLVIAKNDKAVFLASKWDKSADDPKNKYEVMWSGSLAVEDGECVNDILCIPLASQHKSSQGCPDWTCIIAGMTSGYMRIYLQNGSLMFSQLLHEDYVVRLKCRTWQPYRSFGKVEQGSVLYPLVSSRLISSNSPYSLRSKRSHSVCLVSAQASGMQDLIQPPPLAYKKWRFDGQKHITDIASCGVVTQNMFDQLQTASFIGGYNAVIRTSAPAMSHYVASGADPFLAVYCAIEGSGPPLISDVAMAVASKLTSAVLSRLSAASGWLGWGSKPAAQPAEQTKPPKPKVEKGAKLAARFGLPDFPRRGTNITLAPNGKVAVTTDEFGRVMLLDVKKGIAIRMWKGYREAECGWIMVDEDDFTSHEPSTNEQHRTALFLVIYAAKRGILEIWRAEQGPRVAAFNIGKDCRLLYAGHGIMGLGHVIRQGLAPPQHTLNCTLIQGDGRLKVISVPFHYALSDKHSRRVRDLHLLKKLTVIMDSIKSTDVMEQLEVPLLDIFVDMRTPQLLRQGLQCLLGTVGCPCSLMLKAVDSVSQAVDNNGKKTVNPWSYFSA</sequence>
<name>A7SKV1_NEMVE</name>
<dbReference type="AlphaFoldDB" id="A7SKV1"/>
<dbReference type="STRING" id="45351.A7SKV1"/>
<dbReference type="Pfam" id="PF14655">
    <property type="entry name" value="RAB3GAP2_N"/>
    <property type="match status" value="1"/>
</dbReference>
<dbReference type="eggNOG" id="KOG2727">
    <property type="taxonomic scope" value="Eukaryota"/>
</dbReference>
<organism evidence="2 3">
    <name type="scientific">Nematostella vectensis</name>
    <name type="common">Starlet sea anemone</name>
    <dbReference type="NCBI Taxonomy" id="45351"/>
    <lineage>
        <taxon>Eukaryota</taxon>
        <taxon>Metazoa</taxon>
        <taxon>Cnidaria</taxon>
        <taxon>Anthozoa</taxon>
        <taxon>Hexacorallia</taxon>
        <taxon>Actiniaria</taxon>
        <taxon>Edwardsiidae</taxon>
        <taxon>Nematostella</taxon>
    </lineage>
</organism>
<dbReference type="PhylomeDB" id="A7SKV1"/>
<dbReference type="GO" id="GO:0005776">
    <property type="term" value="C:autophagosome"/>
    <property type="evidence" value="ECO:0000318"/>
    <property type="project" value="GO_Central"/>
</dbReference>
<dbReference type="PANTHER" id="PTHR12472:SF0">
    <property type="entry name" value="RAB3 GTPASE-ACTIVATING PROTEIN NON-CATALYTIC SUBUNIT"/>
    <property type="match status" value="1"/>
</dbReference>
<dbReference type="Proteomes" id="UP000001593">
    <property type="component" value="Unassembled WGS sequence"/>
</dbReference>
<evidence type="ECO:0000313" key="3">
    <source>
        <dbReference type="Proteomes" id="UP000001593"/>
    </source>
</evidence>
<dbReference type="PANTHER" id="PTHR12472">
    <property type="entry name" value="RAB3-GAP REGULATORY DOMAIN"/>
    <property type="match status" value="1"/>
</dbReference>
<protein>
    <recommendedName>
        <fullName evidence="1">Rab3-GAP regulatory subunit N-terminal domain-containing protein</fullName>
    </recommendedName>
</protein>
<reference evidence="2 3" key="1">
    <citation type="journal article" date="2007" name="Science">
        <title>Sea anemone genome reveals ancestral eumetazoan gene repertoire and genomic organization.</title>
        <authorList>
            <person name="Putnam N.H."/>
            <person name="Srivastava M."/>
            <person name="Hellsten U."/>
            <person name="Dirks B."/>
            <person name="Chapman J."/>
            <person name="Salamov A."/>
            <person name="Terry A."/>
            <person name="Shapiro H."/>
            <person name="Lindquist E."/>
            <person name="Kapitonov V.V."/>
            <person name="Jurka J."/>
            <person name="Genikhovich G."/>
            <person name="Grigoriev I.V."/>
            <person name="Lucas S.M."/>
            <person name="Steele R.E."/>
            <person name="Finnerty J.R."/>
            <person name="Technau U."/>
            <person name="Martindale M.Q."/>
            <person name="Rokhsar D.S."/>
        </authorList>
    </citation>
    <scope>NUCLEOTIDE SEQUENCE [LARGE SCALE GENOMIC DNA]</scope>
    <source>
        <strain evidence="3">CH2 X CH6</strain>
    </source>
</reference>
<gene>
    <name evidence="2" type="ORF">NEMVEDRAFT_v1g122016</name>
</gene>
<evidence type="ECO:0000313" key="2">
    <source>
        <dbReference type="EMBL" id="EDO35703.1"/>
    </source>
</evidence>